<feature type="compositionally biased region" description="Basic and acidic residues" evidence="2">
    <location>
        <begin position="452"/>
        <end position="463"/>
    </location>
</feature>
<comment type="caution">
    <text evidence="3">The sequence shown here is derived from an EMBL/GenBank/DDBJ whole genome shotgun (WGS) entry which is preliminary data.</text>
</comment>
<keyword evidence="1" id="KW-0175">Coiled coil</keyword>
<organism evidence="3 4">
    <name type="scientific">Penicillium thymicola</name>
    <dbReference type="NCBI Taxonomy" id="293382"/>
    <lineage>
        <taxon>Eukaryota</taxon>
        <taxon>Fungi</taxon>
        <taxon>Dikarya</taxon>
        <taxon>Ascomycota</taxon>
        <taxon>Pezizomycotina</taxon>
        <taxon>Eurotiomycetes</taxon>
        <taxon>Eurotiomycetidae</taxon>
        <taxon>Eurotiales</taxon>
        <taxon>Aspergillaceae</taxon>
        <taxon>Penicillium</taxon>
    </lineage>
</organism>
<evidence type="ECO:0008006" key="5">
    <source>
        <dbReference type="Google" id="ProtNLM"/>
    </source>
</evidence>
<evidence type="ECO:0000256" key="2">
    <source>
        <dbReference type="SAM" id="MobiDB-lite"/>
    </source>
</evidence>
<feature type="region of interest" description="Disordered" evidence="2">
    <location>
        <begin position="412"/>
        <end position="434"/>
    </location>
</feature>
<dbReference type="Proteomes" id="UP001227192">
    <property type="component" value="Unassembled WGS sequence"/>
</dbReference>
<feature type="compositionally biased region" description="Basic residues" evidence="2">
    <location>
        <begin position="553"/>
        <end position="562"/>
    </location>
</feature>
<feature type="compositionally biased region" description="Polar residues" evidence="2">
    <location>
        <begin position="567"/>
        <end position="586"/>
    </location>
</feature>
<evidence type="ECO:0000313" key="3">
    <source>
        <dbReference type="EMBL" id="KAJ9487901.1"/>
    </source>
</evidence>
<gene>
    <name evidence="3" type="ORF">VN97_g5423</name>
</gene>
<keyword evidence="4" id="KW-1185">Reference proteome</keyword>
<reference evidence="3" key="2">
    <citation type="journal article" date="2016" name="Fungal Biol.">
        <title>Ochratoxin A production by Penicillium thymicola.</title>
        <authorList>
            <person name="Nguyen H.D.T."/>
            <person name="McMullin D.R."/>
            <person name="Ponomareva E."/>
            <person name="Riley R."/>
            <person name="Pomraning K.R."/>
            <person name="Baker S.E."/>
            <person name="Seifert K.A."/>
        </authorList>
    </citation>
    <scope>NUCLEOTIDE SEQUENCE</scope>
    <source>
        <strain evidence="3">DAOM 180753</strain>
    </source>
</reference>
<accession>A0AAI9X8F7</accession>
<feature type="region of interest" description="Disordered" evidence="2">
    <location>
        <begin position="446"/>
        <end position="474"/>
    </location>
</feature>
<proteinExistence type="predicted"/>
<dbReference type="EMBL" id="LACB01000139">
    <property type="protein sequence ID" value="KAJ9487901.1"/>
    <property type="molecule type" value="Genomic_DNA"/>
</dbReference>
<evidence type="ECO:0000313" key="4">
    <source>
        <dbReference type="Proteomes" id="UP001227192"/>
    </source>
</evidence>
<reference evidence="3" key="1">
    <citation type="submission" date="2015-06" db="EMBL/GenBank/DDBJ databases">
        <authorList>
            <person name="Nguyen H."/>
        </authorList>
    </citation>
    <scope>NUCLEOTIDE SEQUENCE</scope>
    <source>
        <strain evidence="3">DAOM 180753</strain>
    </source>
</reference>
<name>A0AAI9X8F7_PENTH</name>
<feature type="coiled-coil region" evidence="1">
    <location>
        <begin position="329"/>
        <end position="356"/>
    </location>
</feature>
<sequence>MSFATASADDSRELWKEGSRHVIRGQNGCYIVEPGNIDRYAADHIGDRGINIQFIPVQVHNQNCIQRTASTAESALAGRGRAMRFSGSSPHNLTDSLTPHPHTGRAKMDLSHLTRPGILCQCARCSSSLAALENEWAKLSNAYSIPTAWLSVDLHRIAVSSERKQIPQTSDMTLLRGRVIQEVSCKLCQQRMGVLCPLDNGMNILWKMSKVAFREIVTMRTVEPVFKQGALERLICPPKEPPRRNPDLVQRSALVPAGCTDPSTLDPSMQKQMLHQGRSIDQISNSVNHLQDTMSDLKHSFTALRIELNGPGRNLGEGSILQGQDFDMIAMVLKELKSKSDEIEKLKLEIEALKVKNRYMGVTIPQQQESLSVMNMNAALPEVRSPGLLQAGRKRNWPDAFLTDRSQAVADSLDEDDMVDEMSLSDPPMYSSRVPLNDERQAAITKGPPAQEEPRSLEVHMPPREPQNTSNSLQCQSYTLQQTIAKRPRLSAPVEDSPQTAPPEPQAVPQKRQPGRPRKSISQPTIPASTESPSTAPYSMQEDVESNGQQNTVRRRTSRRSLRAQSLGPNINHGLTQEDQQKSQELTKPPPEAQTAPNKKSKRNTGSPSGKRTGGPDDDGDEAAMNEKRKAKVAARDVMAKMALQHEEALEAENAR</sequence>
<evidence type="ECO:0000256" key="1">
    <source>
        <dbReference type="SAM" id="Coils"/>
    </source>
</evidence>
<feature type="compositionally biased region" description="Polar residues" evidence="2">
    <location>
        <begin position="520"/>
        <end position="538"/>
    </location>
</feature>
<feature type="region of interest" description="Disordered" evidence="2">
    <location>
        <begin position="487"/>
        <end position="635"/>
    </location>
</feature>
<dbReference type="AlphaFoldDB" id="A0AAI9X8F7"/>
<protein>
    <recommendedName>
        <fullName evidence="5">Mis18 domain-containing protein</fullName>
    </recommendedName>
</protein>